<reference evidence="2" key="1">
    <citation type="submission" date="2018-05" db="EMBL/GenBank/DDBJ databases">
        <title>Ignatzschineria dubaiensis sp. nov., isolated from necrotic foot tissues of dromedaries (Camelus dromedarius) and associated maggots in Dubai, United Arab Emirates.</title>
        <authorList>
            <person name="Tsang C.C."/>
            <person name="Tang J.Y.M."/>
            <person name="Fong J.Y.H."/>
            <person name="Kinne J."/>
            <person name="Lee H.H."/>
            <person name="Joseph M."/>
            <person name="Jose S."/>
            <person name="Schuster R.K."/>
            <person name="Tang Y."/>
            <person name="Sivakumar S."/>
            <person name="Chen J.H.K."/>
            <person name="Teng J.L.L."/>
            <person name="Lau S.K.P."/>
            <person name="Wernery U."/>
            <person name="Woo P.C.Y."/>
        </authorList>
    </citation>
    <scope>NUCLEOTIDE SEQUENCE [LARGE SCALE GENOMIC DNA]</scope>
    <source>
        <strain evidence="2">KCTC 22644</strain>
    </source>
</reference>
<protein>
    <submittedName>
        <fullName evidence="1">Uncharacterized protein</fullName>
    </submittedName>
</protein>
<accession>A0A2U2ACI1</accession>
<keyword evidence="2" id="KW-1185">Reference proteome</keyword>
<dbReference type="OrthoDB" id="9135395at2"/>
<proteinExistence type="predicted"/>
<dbReference type="RefSeq" id="WP_109189808.1">
    <property type="nucleotide sequence ID" value="NZ_BMYA01000004.1"/>
</dbReference>
<sequence>MAFAPPNPMITRCKKCGWSHKQSSDVIESFGSCPKCGSEALEISFAKGNPFGDHSGQPSTDNLLNKIKNLFKS</sequence>
<evidence type="ECO:0000313" key="2">
    <source>
        <dbReference type="Proteomes" id="UP000245020"/>
    </source>
</evidence>
<gene>
    <name evidence="1" type="ORF">DC083_08570</name>
</gene>
<dbReference type="EMBL" id="QEWQ01000006">
    <property type="protein sequence ID" value="PWD80364.1"/>
    <property type="molecule type" value="Genomic_DNA"/>
</dbReference>
<comment type="caution">
    <text evidence="1">The sequence shown here is derived from an EMBL/GenBank/DDBJ whole genome shotgun (WGS) entry which is preliminary data.</text>
</comment>
<evidence type="ECO:0000313" key="1">
    <source>
        <dbReference type="EMBL" id="PWD80364.1"/>
    </source>
</evidence>
<dbReference type="Proteomes" id="UP000245020">
    <property type="component" value="Unassembled WGS sequence"/>
</dbReference>
<dbReference type="AlphaFoldDB" id="A0A2U2ACI1"/>
<organism evidence="1 2">
    <name type="scientific">Ignatzschineria ureiclastica</name>
    <dbReference type="NCBI Taxonomy" id="472582"/>
    <lineage>
        <taxon>Bacteria</taxon>
        <taxon>Pseudomonadati</taxon>
        <taxon>Pseudomonadota</taxon>
        <taxon>Gammaproteobacteria</taxon>
        <taxon>Cardiobacteriales</taxon>
        <taxon>Ignatzschineriaceae</taxon>
        <taxon>Ignatzschineria</taxon>
    </lineage>
</organism>
<name>A0A2U2ACI1_9GAMM</name>